<evidence type="ECO:0000256" key="1">
    <source>
        <dbReference type="SAM" id="Phobius"/>
    </source>
</evidence>
<dbReference type="InterPro" id="IPR005133">
    <property type="entry name" value="PhaG_MnhG_YufB"/>
</dbReference>
<accession>L7UNN4</accession>
<protein>
    <recommendedName>
        <fullName evidence="4">Monovalent cation/proton antiporter subunit MnhG/PhaG</fullName>
    </recommendedName>
</protein>
<organism evidence="2 3">
    <name type="scientific">Myxococcus stipitatus (strain DSM 14675 / JCM 12634 / Mx s8)</name>
    <dbReference type="NCBI Taxonomy" id="1278073"/>
    <lineage>
        <taxon>Bacteria</taxon>
        <taxon>Pseudomonadati</taxon>
        <taxon>Myxococcota</taxon>
        <taxon>Myxococcia</taxon>
        <taxon>Myxococcales</taxon>
        <taxon>Cystobacterineae</taxon>
        <taxon>Myxococcaceae</taxon>
        <taxon>Myxococcus</taxon>
    </lineage>
</organism>
<dbReference type="KEGG" id="msd:MYSTI_06811"/>
<dbReference type="PANTHER" id="PTHR34703:SF1">
    <property type="entry name" value="ANTIPORTER SUBUNIT MNHG2-RELATED"/>
    <property type="match status" value="1"/>
</dbReference>
<keyword evidence="1" id="KW-0812">Transmembrane</keyword>
<dbReference type="HOGENOM" id="CLU_121334_2_0_7"/>
<keyword evidence="1" id="KW-1133">Transmembrane helix</keyword>
<dbReference type="OrthoDB" id="5346950at2"/>
<feature type="transmembrane region" description="Helical" evidence="1">
    <location>
        <begin position="6"/>
        <end position="30"/>
    </location>
</feature>
<dbReference type="EMBL" id="CP004025">
    <property type="protein sequence ID" value="AGC48084.1"/>
    <property type="molecule type" value="Genomic_DNA"/>
</dbReference>
<dbReference type="Pfam" id="PF03334">
    <property type="entry name" value="PhaG_MnhG_YufB"/>
    <property type="match status" value="1"/>
</dbReference>
<evidence type="ECO:0000313" key="3">
    <source>
        <dbReference type="Proteomes" id="UP000011131"/>
    </source>
</evidence>
<dbReference type="RefSeq" id="WP_015352338.1">
    <property type="nucleotide sequence ID" value="NC_020126.1"/>
</dbReference>
<dbReference type="STRING" id="1278073.MYSTI_06811"/>
<evidence type="ECO:0008006" key="4">
    <source>
        <dbReference type="Google" id="ProtNLM"/>
    </source>
</evidence>
<dbReference type="NCBIfam" id="TIGR01300">
    <property type="entry name" value="CPA3_mnhG_phaG"/>
    <property type="match status" value="1"/>
</dbReference>
<feature type="transmembrane region" description="Helical" evidence="1">
    <location>
        <begin position="68"/>
        <end position="86"/>
    </location>
</feature>
<dbReference type="PANTHER" id="PTHR34703">
    <property type="entry name" value="ANTIPORTER SUBUNIT MNHG2-RELATED"/>
    <property type="match status" value="1"/>
</dbReference>
<feature type="transmembrane region" description="Helical" evidence="1">
    <location>
        <begin position="42"/>
        <end position="62"/>
    </location>
</feature>
<sequence length="103" mass="10884">MTLLNVISALFLLAGAGFCLAGTVGVLRFPDVYCRLHALTKVDNLGLGLVVVGLALEAGSWATALKLFLVWFFVLISSAFTCQLIARAALRRGVGAWGGSRES</sequence>
<reference evidence="2 3" key="1">
    <citation type="journal article" date="2013" name="Genome Announc.">
        <title>Complete genome sequence of Myxococcus stipitatus strain DSM 14675, a fruiting myxobacterium.</title>
        <authorList>
            <person name="Huntley S."/>
            <person name="Kneip S."/>
            <person name="Treuner-Lange A."/>
            <person name="Sogaard-Andersen L."/>
        </authorList>
    </citation>
    <scope>NUCLEOTIDE SEQUENCE [LARGE SCALE GENOMIC DNA]</scope>
    <source>
        <strain evidence="3">DSM 14675 / JCM 12634 / Mx s8</strain>
    </source>
</reference>
<dbReference type="Proteomes" id="UP000011131">
    <property type="component" value="Chromosome"/>
</dbReference>
<proteinExistence type="predicted"/>
<gene>
    <name evidence="2" type="ordered locus">MYSTI_06811</name>
</gene>
<dbReference type="eggNOG" id="COG1320">
    <property type="taxonomic scope" value="Bacteria"/>
</dbReference>
<name>L7UNN4_MYXSD</name>
<keyword evidence="1" id="KW-0472">Membrane</keyword>
<dbReference type="PATRIC" id="fig|1278073.3.peg.6918"/>
<dbReference type="GO" id="GO:0015385">
    <property type="term" value="F:sodium:proton antiporter activity"/>
    <property type="evidence" value="ECO:0007669"/>
    <property type="project" value="TreeGrafter"/>
</dbReference>
<dbReference type="AlphaFoldDB" id="L7UNN4"/>
<evidence type="ECO:0000313" key="2">
    <source>
        <dbReference type="EMBL" id="AGC48084.1"/>
    </source>
</evidence>
<keyword evidence="3" id="KW-1185">Reference proteome</keyword>